<accession>A0A6C0B6H7</accession>
<sequence>MTSKSGALSSGEFLRTYRTGVIAGANASYSTIPKKAGKSYATTNDLLEAQNQRGVLADLSELVRTDSVCGPHIPGQYEPLKFVVANFITSISSGQGSISYNNTGNLYVTNGTNNVYSVGRSPGSVATPLTNIGQLSNAYGIMQSQIDNTVYIVNNGNGSILEEAVLGVSYLVTLSASLVGIQTIAQDSLRGNFYVTKLSGLQKVTTTGITVSFGGTTNYTGITYATNDNLYGTTTNGIYQINIATGASSQIYANRNLTGGIIQANDGNLYVTSVENGGMVIQVKLTGSASVFVSLQSSIIPQSITQDRDEYLYVSCQNGNIYQIVVA</sequence>
<protein>
    <submittedName>
        <fullName evidence="1">Uncharacterized protein</fullName>
    </submittedName>
</protein>
<dbReference type="SUPFAM" id="SSF101898">
    <property type="entry name" value="NHL repeat"/>
    <property type="match status" value="1"/>
</dbReference>
<dbReference type="AlphaFoldDB" id="A0A6C0B6H7"/>
<reference evidence="1" key="1">
    <citation type="journal article" date="2020" name="Nature">
        <title>Giant virus diversity and host interactions through global metagenomics.</title>
        <authorList>
            <person name="Schulz F."/>
            <person name="Roux S."/>
            <person name="Paez-Espino D."/>
            <person name="Jungbluth S."/>
            <person name="Walsh D.A."/>
            <person name="Denef V.J."/>
            <person name="McMahon K.D."/>
            <person name="Konstantinidis K.T."/>
            <person name="Eloe-Fadrosh E.A."/>
            <person name="Kyrpides N.C."/>
            <person name="Woyke T."/>
        </authorList>
    </citation>
    <scope>NUCLEOTIDE SEQUENCE</scope>
    <source>
        <strain evidence="1">GVMAG-M-3300009684-20</strain>
    </source>
</reference>
<dbReference type="InterPro" id="IPR015943">
    <property type="entry name" value="WD40/YVTN_repeat-like_dom_sf"/>
</dbReference>
<dbReference type="EMBL" id="MN739078">
    <property type="protein sequence ID" value="QHS87128.1"/>
    <property type="molecule type" value="Genomic_DNA"/>
</dbReference>
<evidence type="ECO:0000313" key="1">
    <source>
        <dbReference type="EMBL" id="QHS87128.1"/>
    </source>
</evidence>
<organism evidence="1">
    <name type="scientific">viral metagenome</name>
    <dbReference type="NCBI Taxonomy" id="1070528"/>
    <lineage>
        <taxon>unclassified sequences</taxon>
        <taxon>metagenomes</taxon>
        <taxon>organismal metagenomes</taxon>
    </lineage>
</organism>
<name>A0A6C0B6H7_9ZZZZ</name>
<dbReference type="Gene3D" id="2.130.10.10">
    <property type="entry name" value="YVTN repeat-like/Quinoprotein amine dehydrogenase"/>
    <property type="match status" value="1"/>
</dbReference>
<proteinExistence type="predicted"/>